<gene>
    <name evidence="6" type="ORF">BC343_01680</name>
</gene>
<keyword evidence="3 6" id="KW-0808">Transferase</keyword>
<dbReference type="Gene3D" id="3.90.550.10">
    <property type="entry name" value="Spore Coat Polysaccharide Biosynthesis Protein SpsA, Chain A"/>
    <property type="match status" value="1"/>
</dbReference>
<feature type="domain" description="Glycosyltransferase 2-like" evidence="5">
    <location>
        <begin position="5"/>
        <end position="177"/>
    </location>
</feature>
<evidence type="ECO:0000313" key="6">
    <source>
        <dbReference type="EMBL" id="OOQ61803.1"/>
    </source>
</evidence>
<evidence type="ECO:0000313" key="7">
    <source>
        <dbReference type="Proteomes" id="UP000189739"/>
    </source>
</evidence>
<sequence length="307" mass="35355">MKRVSVVTINFNQDKITEELLDSIAATNTYENLEVIVVDNGSTVNPVPKWAPKYPNVKFIRSEHNLGFSGGNNLGIKPATGDYYFLVNNDTEFSPGLVQKLVDILDTHPEVGIISPKLVYDFDRSIIQYVGFTQVDYYTCRNRAVGKGEKDTGQYDNLLGQTGYCHGGAMMVKRETCEKAGLMADNFFIYYEEVDWGERINKSGYQAWVRGDAVIYHKESMTVGKNSPFKEYFMNRNRILFIRHNAPAFKAFVFYIYFVLMVVPRNIVNYIKEKKYNFISILFRAVWWNITHKKTSEELGWVVNKVS</sequence>
<dbReference type="Pfam" id="PF00535">
    <property type="entry name" value="Glycos_transf_2"/>
    <property type="match status" value="1"/>
</dbReference>
<evidence type="ECO:0000256" key="2">
    <source>
        <dbReference type="ARBA" id="ARBA00022676"/>
    </source>
</evidence>
<comment type="caution">
    <text evidence="6">The sequence shown here is derived from an EMBL/GenBank/DDBJ whole genome shotgun (WGS) entry which is preliminary data.</text>
</comment>
<evidence type="ECO:0000256" key="4">
    <source>
        <dbReference type="SAM" id="Phobius"/>
    </source>
</evidence>
<keyword evidence="7" id="KW-1185">Reference proteome</keyword>
<organism evidence="6 7">
    <name type="scientific">Mucilaginibacter pedocola</name>
    <dbReference type="NCBI Taxonomy" id="1792845"/>
    <lineage>
        <taxon>Bacteria</taxon>
        <taxon>Pseudomonadati</taxon>
        <taxon>Bacteroidota</taxon>
        <taxon>Sphingobacteriia</taxon>
        <taxon>Sphingobacteriales</taxon>
        <taxon>Sphingobacteriaceae</taxon>
        <taxon>Mucilaginibacter</taxon>
    </lineage>
</organism>
<name>A0A1S9PLF9_9SPHI</name>
<protein>
    <submittedName>
        <fullName evidence="6">Glycosyl transferase</fullName>
    </submittedName>
</protein>
<dbReference type="RefSeq" id="WP_078345983.1">
    <property type="nucleotide sequence ID" value="NZ_MBTF01000001.1"/>
</dbReference>
<dbReference type="CDD" id="cd04186">
    <property type="entry name" value="GT_2_like_c"/>
    <property type="match status" value="1"/>
</dbReference>
<keyword evidence="4" id="KW-1133">Transmembrane helix</keyword>
<feature type="transmembrane region" description="Helical" evidence="4">
    <location>
        <begin position="248"/>
        <end position="268"/>
    </location>
</feature>
<evidence type="ECO:0000256" key="1">
    <source>
        <dbReference type="ARBA" id="ARBA00006739"/>
    </source>
</evidence>
<proteinExistence type="inferred from homology"/>
<keyword evidence="4" id="KW-0472">Membrane</keyword>
<evidence type="ECO:0000259" key="5">
    <source>
        <dbReference type="Pfam" id="PF00535"/>
    </source>
</evidence>
<keyword evidence="2" id="KW-0328">Glycosyltransferase</keyword>
<dbReference type="PANTHER" id="PTHR43179">
    <property type="entry name" value="RHAMNOSYLTRANSFERASE WBBL"/>
    <property type="match status" value="1"/>
</dbReference>
<dbReference type="OrthoDB" id="9771846at2"/>
<dbReference type="AlphaFoldDB" id="A0A1S9PLF9"/>
<reference evidence="6 7" key="1">
    <citation type="submission" date="2016-07" db="EMBL/GenBank/DDBJ databases">
        <title>Genomic analysis of zinc-resistant bacterium Mucilaginibacter pedocola TBZ30.</title>
        <authorList>
            <person name="Huang J."/>
            <person name="Tang J."/>
        </authorList>
    </citation>
    <scope>NUCLEOTIDE SEQUENCE [LARGE SCALE GENOMIC DNA]</scope>
    <source>
        <strain evidence="6 7">TBZ30</strain>
    </source>
</reference>
<dbReference type="PANTHER" id="PTHR43179:SF12">
    <property type="entry name" value="GALACTOFURANOSYLTRANSFERASE GLFT2"/>
    <property type="match status" value="1"/>
</dbReference>
<keyword evidence="4" id="KW-0812">Transmembrane</keyword>
<dbReference type="GO" id="GO:0016757">
    <property type="term" value="F:glycosyltransferase activity"/>
    <property type="evidence" value="ECO:0007669"/>
    <property type="project" value="UniProtKB-KW"/>
</dbReference>
<evidence type="ECO:0000256" key="3">
    <source>
        <dbReference type="ARBA" id="ARBA00022679"/>
    </source>
</evidence>
<dbReference type="SUPFAM" id="SSF53448">
    <property type="entry name" value="Nucleotide-diphospho-sugar transferases"/>
    <property type="match status" value="1"/>
</dbReference>
<dbReference type="Proteomes" id="UP000189739">
    <property type="component" value="Unassembled WGS sequence"/>
</dbReference>
<dbReference type="InterPro" id="IPR029044">
    <property type="entry name" value="Nucleotide-diphossugar_trans"/>
</dbReference>
<dbReference type="InterPro" id="IPR001173">
    <property type="entry name" value="Glyco_trans_2-like"/>
</dbReference>
<comment type="similarity">
    <text evidence="1">Belongs to the glycosyltransferase 2 family.</text>
</comment>
<dbReference type="STRING" id="1792845.BC343_01680"/>
<dbReference type="EMBL" id="MBTF01000001">
    <property type="protein sequence ID" value="OOQ61803.1"/>
    <property type="molecule type" value="Genomic_DNA"/>
</dbReference>
<accession>A0A1S9PLF9</accession>